<dbReference type="InterPro" id="IPR003587">
    <property type="entry name" value="Hint_dom_N"/>
</dbReference>
<dbReference type="CDD" id="cd00081">
    <property type="entry name" value="Hint"/>
    <property type="match status" value="1"/>
</dbReference>
<dbReference type="PANTHER" id="PTHR11889">
    <property type="entry name" value="HEDGEHOG"/>
    <property type="match status" value="1"/>
</dbReference>
<dbReference type="GO" id="GO:0016540">
    <property type="term" value="P:protein autoprocessing"/>
    <property type="evidence" value="ECO:0007669"/>
    <property type="project" value="InterPro"/>
</dbReference>
<proteinExistence type="predicted"/>
<keyword evidence="1" id="KW-0472">Membrane</keyword>
<feature type="domain" description="Hint" evidence="2">
    <location>
        <begin position="272"/>
        <end position="377"/>
    </location>
</feature>
<dbReference type="InterPro" id="IPR001767">
    <property type="entry name" value="Hedgehog_Hint"/>
</dbReference>
<evidence type="ECO:0000259" key="2">
    <source>
        <dbReference type="SMART" id="SM00306"/>
    </source>
</evidence>
<sequence>MGAGTPLIGRSAGLRQSSVARYVAVLAAFGACALIVLVLNSQHTTQKNALAQSAVKYYYVPKAAVKNNKLPLHLMIPQGKGKAAVEYTLVAAPLSQLDGNATAAPAAGNASAAPASSNFVCSLANIKAASAPVFANWDKCLTASDYKQPNADAKRRLLSIDTESRSAKAAKTQSLKWVWVPAKGEALSAPPRTPRSWTASMWQMLDGNATAGAAAAPAAGGAKKLKDCEADASKDLCEKLAKCKDPVCANYYNDPDVERICGICTMAATGWFGCFAGHSQVAVQGRGTVRLDQVRVGERVEAADASGARIASRVYFIHDHVEHAPIVEIKHAHGLLELTPSHSLPVYTAECGERYCDRARLVLAKTVRAGDRIYAAAPQGLVATTVTSVGMGRSAVRYVLTESGNVVVGGAVASVLSTGAGPLETLPFALLDKMWPGALQAPPVAAALYTILESPALRAAEAAVERAVEAAGAMLAWAQRGSAQRVAGLRAALSLGAPSV</sequence>
<accession>A0A7S0MDV4</accession>
<feature type="transmembrane region" description="Helical" evidence="1">
    <location>
        <begin position="19"/>
        <end position="39"/>
    </location>
</feature>
<dbReference type="Gene3D" id="2.170.16.10">
    <property type="entry name" value="Hedgehog/Intein (Hint) domain"/>
    <property type="match status" value="1"/>
</dbReference>
<dbReference type="EMBL" id="HBEZ01025750">
    <property type="protein sequence ID" value="CAD8636536.1"/>
    <property type="molecule type" value="Transcribed_RNA"/>
</dbReference>
<evidence type="ECO:0000313" key="3">
    <source>
        <dbReference type="EMBL" id="CAD8636536.1"/>
    </source>
</evidence>
<gene>
    <name evidence="3" type="ORF">CCUR1050_LOCUS14218</name>
</gene>
<dbReference type="InterPro" id="IPR050387">
    <property type="entry name" value="Hedgehog_Signaling"/>
</dbReference>
<dbReference type="SUPFAM" id="SSF51294">
    <property type="entry name" value="Hedgehog/intein (Hint) domain"/>
    <property type="match status" value="1"/>
</dbReference>
<protein>
    <recommendedName>
        <fullName evidence="2">Hint domain-containing protein</fullName>
    </recommendedName>
</protein>
<reference evidence="3" key="1">
    <citation type="submission" date="2021-01" db="EMBL/GenBank/DDBJ databases">
        <authorList>
            <person name="Corre E."/>
            <person name="Pelletier E."/>
            <person name="Niang G."/>
            <person name="Scheremetjew M."/>
            <person name="Finn R."/>
            <person name="Kale V."/>
            <person name="Holt S."/>
            <person name="Cochrane G."/>
            <person name="Meng A."/>
            <person name="Brown T."/>
            <person name="Cohen L."/>
        </authorList>
    </citation>
    <scope>NUCLEOTIDE SEQUENCE</scope>
    <source>
        <strain evidence="3">CCAP979/52</strain>
    </source>
</reference>
<dbReference type="Pfam" id="PF01079">
    <property type="entry name" value="Hint"/>
    <property type="match status" value="1"/>
</dbReference>
<dbReference type="InterPro" id="IPR006141">
    <property type="entry name" value="Intein_N"/>
</dbReference>
<keyword evidence="1" id="KW-1133">Transmembrane helix</keyword>
<dbReference type="GO" id="GO:0016539">
    <property type="term" value="P:intein-mediated protein splicing"/>
    <property type="evidence" value="ECO:0007669"/>
    <property type="project" value="InterPro"/>
</dbReference>
<name>A0A7S0MDV4_9CRYP</name>
<dbReference type="PROSITE" id="PS50817">
    <property type="entry name" value="INTEIN_N_TER"/>
    <property type="match status" value="1"/>
</dbReference>
<dbReference type="SMART" id="SM00306">
    <property type="entry name" value="HintN"/>
    <property type="match status" value="1"/>
</dbReference>
<keyword evidence="1" id="KW-0812">Transmembrane</keyword>
<dbReference type="AlphaFoldDB" id="A0A7S0MDV4"/>
<evidence type="ECO:0000256" key="1">
    <source>
        <dbReference type="SAM" id="Phobius"/>
    </source>
</evidence>
<dbReference type="InterPro" id="IPR036844">
    <property type="entry name" value="Hint_dom_sf"/>
</dbReference>
<dbReference type="PANTHER" id="PTHR11889:SF31">
    <property type="entry name" value="PROTEIN HEDGEHOG"/>
    <property type="match status" value="1"/>
</dbReference>
<organism evidence="3">
    <name type="scientific">Cryptomonas curvata</name>
    <dbReference type="NCBI Taxonomy" id="233186"/>
    <lineage>
        <taxon>Eukaryota</taxon>
        <taxon>Cryptophyceae</taxon>
        <taxon>Cryptomonadales</taxon>
        <taxon>Cryptomonadaceae</taxon>
        <taxon>Cryptomonas</taxon>
    </lineage>
</organism>